<dbReference type="RefSeq" id="WP_257607041.1">
    <property type="nucleotide sequence ID" value="NZ_JANKAG010000006.1"/>
</dbReference>
<dbReference type="EMBL" id="JAQLGM010000047">
    <property type="protein sequence ID" value="MDB2001754.1"/>
    <property type="molecule type" value="Genomic_DNA"/>
</dbReference>
<dbReference type="AlphaFoldDB" id="A0AAW6B0C9"/>
<sequence>MFLNITALKKILTNSYKSTGLTVGRLHHQLIVCNTCLGFQIDVDFVPNKLKGILAELIGDLPEEGEIYTYTKEGQQAEMELARYDFYERWRAAKDFVEKTPVILRRHINDFRLLQLNSSGRLIAVYREFVDLVSMKDLEETESMPGRPNYRDGILYWKNDSMIYFATQTVLKEDIAQILLPALEQFRFTEKTIERTAEPEEDLKDALPYK</sequence>
<reference evidence="1" key="1">
    <citation type="submission" date="2023-01" db="EMBL/GenBank/DDBJ databases">
        <title>Human gut microbiome strain richness.</title>
        <authorList>
            <person name="Chen-Liaw A."/>
        </authorList>
    </citation>
    <scope>NUCLEOTIDE SEQUENCE</scope>
    <source>
        <strain evidence="1">B1_m1001713B170214d0_201011</strain>
    </source>
</reference>
<proteinExistence type="predicted"/>
<gene>
    <name evidence="1" type="ORF">PM006_16265</name>
</gene>
<protein>
    <submittedName>
        <fullName evidence="1">Uncharacterized protein</fullName>
    </submittedName>
</protein>
<evidence type="ECO:0000313" key="2">
    <source>
        <dbReference type="Proteomes" id="UP001300871"/>
    </source>
</evidence>
<accession>A0AAW6B0C9</accession>
<evidence type="ECO:0000313" key="1">
    <source>
        <dbReference type="EMBL" id="MDB2001754.1"/>
    </source>
</evidence>
<name>A0AAW6B0C9_CLOSY</name>
<organism evidence="1 2">
    <name type="scientific">Clostridium symbiosum</name>
    <name type="common">Bacteroides symbiosus</name>
    <dbReference type="NCBI Taxonomy" id="1512"/>
    <lineage>
        <taxon>Bacteria</taxon>
        <taxon>Bacillati</taxon>
        <taxon>Bacillota</taxon>
        <taxon>Clostridia</taxon>
        <taxon>Lachnospirales</taxon>
        <taxon>Lachnospiraceae</taxon>
        <taxon>Otoolea</taxon>
    </lineage>
</organism>
<dbReference type="Proteomes" id="UP001300871">
    <property type="component" value="Unassembled WGS sequence"/>
</dbReference>
<comment type="caution">
    <text evidence="1">The sequence shown here is derived from an EMBL/GenBank/DDBJ whole genome shotgun (WGS) entry which is preliminary data.</text>
</comment>